<dbReference type="AlphaFoldDB" id="A0A3B1AFW3"/>
<dbReference type="EMBL" id="UOFW01000021">
    <property type="protein sequence ID" value="VAX02692.1"/>
    <property type="molecule type" value="Genomic_DNA"/>
</dbReference>
<comment type="similarity">
    <text evidence="1">Belongs to the short-chain dehydrogenases/reductases (SDR) family.</text>
</comment>
<dbReference type="GO" id="GO:0004316">
    <property type="term" value="F:3-oxoacyl-[acyl-carrier-protein] reductase (NADPH) activity"/>
    <property type="evidence" value="ECO:0007669"/>
    <property type="project" value="UniProtKB-EC"/>
</dbReference>
<dbReference type="InterPro" id="IPR036291">
    <property type="entry name" value="NAD(P)-bd_dom_sf"/>
</dbReference>
<reference evidence="2" key="1">
    <citation type="submission" date="2018-06" db="EMBL/GenBank/DDBJ databases">
        <authorList>
            <person name="Zhirakovskaya E."/>
        </authorList>
    </citation>
    <scope>NUCLEOTIDE SEQUENCE</scope>
</reference>
<accession>A0A3B1AFW3</accession>
<organism evidence="2">
    <name type="scientific">hydrothermal vent metagenome</name>
    <dbReference type="NCBI Taxonomy" id="652676"/>
    <lineage>
        <taxon>unclassified sequences</taxon>
        <taxon>metagenomes</taxon>
        <taxon>ecological metagenomes</taxon>
    </lineage>
</organism>
<proteinExistence type="inferred from homology"/>
<dbReference type="CDD" id="cd05233">
    <property type="entry name" value="SDR_c"/>
    <property type="match status" value="1"/>
</dbReference>
<dbReference type="InterPro" id="IPR002347">
    <property type="entry name" value="SDR_fam"/>
</dbReference>
<evidence type="ECO:0000313" key="2">
    <source>
        <dbReference type="EMBL" id="VAX02692.1"/>
    </source>
</evidence>
<dbReference type="Pfam" id="PF00106">
    <property type="entry name" value="adh_short"/>
    <property type="match status" value="1"/>
</dbReference>
<dbReference type="PRINTS" id="PR00081">
    <property type="entry name" value="GDHRDH"/>
</dbReference>
<dbReference type="PANTHER" id="PTHR42879">
    <property type="entry name" value="3-OXOACYL-(ACYL-CARRIER-PROTEIN) REDUCTASE"/>
    <property type="match status" value="1"/>
</dbReference>
<dbReference type="SUPFAM" id="SSF51735">
    <property type="entry name" value="NAD(P)-binding Rossmann-fold domains"/>
    <property type="match status" value="1"/>
</dbReference>
<sequence>MTKRLENKVALITGAANGIGYAIADLFACEGASLILLDMEYNDLKSRISELEAKYDVNIIGKKADISDRAAVQKAIGDAIAEMGSLDILINNAGRNIFSQPMDLSQEDWINCFNINLSGSWHCIQAVLPHMLKRKYGNIVNISSVHAHKIIPQSFPYPVFKHGLTGLTKSLGIEYASAGIRVNSISPGLILTPGTEAYFDSCPSPDEERKR</sequence>
<dbReference type="PRINTS" id="PR00080">
    <property type="entry name" value="SDRFAMILY"/>
</dbReference>
<dbReference type="PANTHER" id="PTHR42879:SF2">
    <property type="entry name" value="3-OXOACYL-[ACYL-CARRIER-PROTEIN] REDUCTASE FABG"/>
    <property type="match status" value="1"/>
</dbReference>
<dbReference type="EC" id="1.1.1.100" evidence="2"/>
<protein>
    <submittedName>
        <fullName evidence="2">3-oxoacyl-[acyl-carrier protein] reductase</fullName>
        <ecNumber evidence="2">1.1.1.100</ecNumber>
    </submittedName>
</protein>
<dbReference type="Gene3D" id="3.40.50.720">
    <property type="entry name" value="NAD(P)-binding Rossmann-like Domain"/>
    <property type="match status" value="1"/>
</dbReference>
<feature type="non-terminal residue" evidence="2">
    <location>
        <position position="211"/>
    </location>
</feature>
<dbReference type="InterPro" id="IPR050259">
    <property type="entry name" value="SDR"/>
</dbReference>
<gene>
    <name evidence="2" type="ORF">MNBD_ALPHA03-1293</name>
</gene>
<evidence type="ECO:0000256" key="1">
    <source>
        <dbReference type="ARBA" id="ARBA00006484"/>
    </source>
</evidence>
<name>A0A3B1AFW3_9ZZZZ</name>
<dbReference type="FunFam" id="3.40.50.720:FF:000084">
    <property type="entry name" value="Short-chain dehydrogenase reductase"/>
    <property type="match status" value="1"/>
</dbReference>
<keyword evidence="2" id="KW-0560">Oxidoreductase</keyword>